<dbReference type="Proteomes" id="UP000014018">
    <property type="component" value="Unassembled WGS sequence"/>
</dbReference>
<evidence type="ECO:0000313" key="1">
    <source>
        <dbReference type="EMBL" id="EOO40706.1"/>
    </source>
</evidence>
<dbReference type="GO" id="GO:0006313">
    <property type="term" value="P:DNA transposition"/>
    <property type="evidence" value="ECO:0007669"/>
    <property type="project" value="InterPro"/>
</dbReference>
<dbReference type="EMBL" id="AHFB01000013">
    <property type="protein sequence ID" value="EOO40706.1"/>
    <property type="molecule type" value="Genomic_DNA"/>
</dbReference>
<gene>
    <name evidence="1" type="ORF">IIU_00586</name>
</gene>
<reference evidence="1 2" key="1">
    <citation type="submission" date="2012-12" db="EMBL/GenBank/DDBJ databases">
        <title>The Genome Sequence of Bacillus cereus VD133.</title>
        <authorList>
            <consortium name="The Broad Institute Genome Sequencing Platform"/>
            <consortium name="The Broad Institute Genome Sequencing Center for Infectious Disease"/>
            <person name="Feldgarden M."/>
            <person name="Van der Auwera G.A."/>
            <person name="Mahillon J."/>
            <person name="Duprez V."/>
            <person name="Timmery S."/>
            <person name="Mattelet C."/>
            <person name="Dierick K."/>
            <person name="Sun M."/>
            <person name="Yu Z."/>
            <person name="Zhu L."/>
            <person name="Hu X."/>
            <person name="Shank E.B."/>
            <person name="Swiecicka I."/>
            <person name="Hansen B.M."/>
            <person name="Andrup L."/>
            <person name="Walker B."/>
            <person name="Young S.K."/>
            <person name="Zeng Q."/>
            <person name="Gargeya S."/>
            <person name="Fitzgerald M."/>
            <person name="Haas B."/>
            <person name="Abouelleil A."/>
            <person name="Alvarado L."/>
            <person name="Arachchi H.M."/>
            <person name="Berlin A.M."/>
            <person name="Chapman S.B."/>
            <person name="Dewar J."/>
            <person name="Goldberg J."/>
            <person name="Griggs A."/>
            <person name="Gujja S."/>
            <person name="Hansen M."/>
            <person name="Howarth C."/>
            <person name="Imamovic A."/>
            <person name="Larimer J."/>
            <person name="McCowan C."/>
            <person name="Murphy C."/>
            <person name="Neiman D."/>
            <person name="Pearson M."/>
            <person name="Priest M."/>
            <person name="Roberts A."/>
            <person name="Saif S."/>
            <person name="Shea T."/>
            <person name="Sisk P."/>
            <person name="Sykes S."/>
            <person name="Wortman J."/>
            <person name="Nusbaum C."/>
            <person name="Birren B."/>
        </authorList>
    </citation>
    <scope>NUCLEOTIDE SEQUENCE [LARGE SCALE GENOMIC DNA]</scope>
    <source>
        <strain evidence="1 2">VD133</strain>
    </source>
</reference>
<protein>
    <recommendedName>
        <fullName evidence="3">Transposase</fullName>
    </recommendedName>
</protein>
<dbReference type="GO" id="GO:0004803">
    <property type="term" value="F:transposase activity"/>
    <property type="evidence" value="ECO:0007669"/>
    <property type="project" value="InterPro"/>
</dbReference>
<name>A0A9W5PW91_BACCE</name>
<dbReference type="RefSeq" id="WP_016109533.1">
    <property type="nucleotide sequence ID" value="NZ_KB976173.1"/>
</dbReference>
<dbReference type="InterPro" id="IPR009057">
    <property type="entry name" value="Homeodomain-like_sf"/>
</dbReference>
<sequence length="48" mass="5801">MGKIRVIYDIEFKKKTVELYFKEGMSYKNVVKELGIHHSAESRWVKHF</sequence>
<dbReference type="Pfam" id="PF01527">
    <property type="entry name" value="HTH_Tnp_1"/>
    <property type="match status" value="1"/>
</dbReference>
<dbReference type="GO" id="GO:0003677">
    <property type="term" value="F:DNA binding"/>
    <property type="evidence" value="ECO:0007669"/>
    <property type="project" value="InterPro"/>
</dbReference>
<dbReference type="SUPFAM" id="SSF46689">
    <property type="entry name" value="Homeodomain-like"/>
    <property type="match status" value="1"/>
</dbReference>
<dbReference type="InterPro" id="IPR036388">
    <property type="entry name" value="WH-like_DNA-bd_sf"/>
</dbReference>
<dbReference type="AlphaFoldDB" id="A0A9W5PW91"/>
<accession>A0A9W5PW91</accession>
<comment type="caution">
    <text evidence="1">The sequence shown here is derived from an EMBL/GenBank/DDBJ whole genome shotgun (WGS) entry which is preliminary data.</text>
</comment>
<evidence type="ECO:0008006" key="3">
    <source>
        <dbReference type="Google" id="ProtNLM"/>
    </source>
</evidence>
<organism evidence="1 2">
    <name type="scientific">Bacillus cereus VD133</name>
    <dbReference type="NCBI Taxonomy" id="1053233"/>
    <lineage>
        <taxon>Bacteria</taxon>
        <taxon>Bacillati</taxon>
        <taxon>Bacillota</taxon>
        <taxon>Bacilli</taxon>
        <taxon>Bacillales</taxon>
        <taxon>Bacillaceae</taxon>
        <taxon>Bacillus</taxon>
        <taxon>Bacillus cereus group</taxon>
    </lineage>
</organism>
<evidence type="ECO:0000313" key="2">
    <source>
        <dbReference type="Proteomes" id="UP000014018"/>
    </source>
</evidence>
<dbReference type="Gene3D" id="1.10.10.10">
    <property type="entry name" value="Winged helix-like DNA-binding domain superfamily/Winged helix DNA-binding domain"/>
    <property type="match status" value="1"/>
</dbReference>
<proteinExistence type="predicted"/>
<dbReference type="InterPro" id="IPR002514">
    <property type="entry name" value="Transposase_8"/>
</dbReference>